<evidence type="ECO:0000259" key="1">
    <source>
        <dbReference type="Pfam" id="PF09361"/>
    </source>
</evidence>
<dbReference type="AlphaFoldDB" id="A0A1G9FP26"/>
<name>A0A1G9FP26_9RHOB</name>
<gene>
    <name evidence="2" type="ORF">SAMN04488026_105830</name>
</gene>
<evidence type="ECO:0000313" key="2">
    <source>
        <dbReference type="EMBL" id="SDK90092.1"/>
    </source>
</evidence>
<dbReference type="Pfam" id="PF09361">
    <property type="entry name" value="Phasin_2"/>
    <property type="match status" value="1"/>
</dbReference>
<feature type="domain" description="Phasin" evidence="1">
    <location>
        <begin position="19"/>
        <end position="103"/>
    </location>
</feature>
<dbReference type="STRING" id="571298.SAMN04488026_105830"/>
<reference evidence="2 3" key="1">
    <citation type="submission" date="2016-10" db="EMBL/GenBank/DDBJ databases">
        <authorList>
            <person name="de Groot N.N."/>
        </authorList>
    </citation>
    <scope>NUCLEOTIDE SEQUENCE [LARGE SCALE GENOMIC DNA]</scope>
    <source>
        <strain evidence="2 3">DSM 25294</strain>
    </source>
</reference>
<evidence type="ECO:0000313" key="3">
    <source>
        <dbReference type="Proteomes" id="UP000199382"/>
    </source>
</evidence>
<sequence length="115" mass="13239">MPEMNTTAQAVTEQMMSLFEDWQKAGLGAWAWANPLWYQMVVEMNSEIARFISDRLKQDFDFQAQLLQCRDPAALRELQCRFMKEAFEQYSAETGKLFKMNNAALDAVTGRGKDS</sequence>
<protein>
    <submittedName>
        <fullName evidence="2">Phasin protein</fullName>
    </submittedName>
</protein>
<dbReference type="Proteomes" id="UP000199382">
    <property type="component" value="Unassembled WGS sequence"/>
</dbReference>
<keyword evidence="3" id="KW-1185">Reference proteome</keyword>
<proteinExistence type="predicted"/>
<dbReference type="InterPro" id="IPR018968">
    <property type="entry name" value="Phasin"/>
</dbReference>
<dbReference type="EMBL" id="FNEK01000058">
    <property type="protein sequence ID" value="SDK90092.1"/>
    <property type="molecule type" value="Genomic_DNA"/>
</dbReference>
<organism evidence="2 3">
    <name type="scientific">Aliiruegeria lutimaris</name>
    <dbReference type="NCBI Taxonomy" id="571298"/>
    <lineage>
        <taxon>Bacteria</taxon>
        <taxon>Pseudomonadati</taxon>
        <taxon>Pseudomonadota</taxon>
        <taxon>Alphaproteobacteria</taxon>
        <taxon>Rhodobacterales</taxon>
        <taxon>Roseobacteraceae</taxon>
        <taxon>Aliiruegeria</taxon>
    </lineage>
</organism>
<accession>A0A1G9FP26</accession>